<evidence type="ECO:0000313" key="3">
    <source>
        <dbReference type="EMBL" id="AJP55614.1"/>
    </source>
</evidence>
<dbReference type="EMBL" id="DQ657948">
    <property type="protein sequence ID" value="ABG42954.1"/>
    <property type="molecule type" value="Genomic_DNA"/>
</dbReference>
<dbReference type="EMBL" id="KJ627438">
    <property type="protein sequence ID" value="AIC32482.1"/>
    <property type="molecule type" value="Genomic_DNA"/>
</dbReference>
<reference evidence="5 6" key="3">
    <citation type="journal article" date="2008" name="J. Virol.">
        <title>Cloning of the koi herpesvirus genome as an infectious bacterial artificial chromosome demonstrates that disruption of the thymidine kinase locus induces partial attenuation in Cyprinus carpio koi.</title>
        <authorList>
            <person name="Costes B."/>
            <person name="Fournier G."/>
            <person name="Michel B."/>
            <person name="Delforge C."/>
            <person name="Raj V.S."/>
            <person name="Dewals B."/>
            <person name="Gillet L."/>
            <person name="Drion P."/>
            <person name="Body A."/>
            <person name="Schynts F."/>
            <person name="Lieffrig F."/>
            <person name="Vanderplasschen A."/>
        </authorList>
    </citation>
    <scope>NUCLEOTIDE SEQUENCE [LARGE SCALE GENOMIC DNA]</scope>
    <source>
        <strain evidence="3">FL</strain>
    </source>
</reference>
<reference evidence="1" key="2">
    <citation type="submission" date="2007-03" db="EMBL/GenBank/DDBJ databases">
        <title>Comparative genomics of carp herpesviruses.</title>
        <authorList>
            <person name="Davison A.J."/>
            <person name="Kurobe T."/>
            <person name="Gatherer D."/>
            <person name="Cunningham C."/>
            <person name="Waltzek T.B."/>
            <person name="Korf I."/>
            <person name="Fukuda H."/>
            <person name="Hedrick R.P."/>
        </authorList>
    </citation>
    <scope>NUCLEOTIDE SEQUENCE</scope>
    <source>
        <strain evidence="1">KHV-U</strain>
    </source>
</reference>
<dbReference type="KEGG" id="vg:11266457"/>
<keyword evidence="7" id="KW-1185">Reference proteome</keyword>
<dbReference type="GeneID" id="11266457"/>
<evidence type="ECO:0000313" key="4">
    <source>
        <dbReference type="EMBL" id="BAF48940.1"/>
    </source>
</evidence>
<dbReference type="Proteomes" id="UP000130752">
    <property type="component" value="Segment"/>
</dbReference>
<dbReference type="EMBL" id="AP008984">
    <property type="protein sequence ID" value="BAF48940.1"/>
    <property type="molecule type" value="Genomic_DNA"/>
</dbReference>
<protein>
    <submittedName>
        <fullName evidence="2">ORF127R</fullName>
    </submittedName>
    <submittedName>
        <fullName evidence="1">Protein ORF127</fullName>
    </submittedName>
</protein>
<evidence type="ECO:0000313" key="2">
    <source>
        <dbReference type="EMBL" id="AIC32482.1"/>
    </source>
</evidence>
<dbReference type="RefSeq" id="YP_001096162.1">
    <property type="nucleotide sequence ID" value="NC_009127.1"/>
</dbReference>
<evidence type="ECO:0000313" key="6">
    <source>
        <dbReference type="Proteomes" id="UP000130752"/>
    </source>
</evidence>
<dbReference type="Proteomes" id="UP000156776">
    <property type="component" value="Segment"/>
</dbReference>
<organism evidence="1 7">
    <name type="scientific">Cyprinid herpesvirus 3</name>
    <name type="common">CyHV-3</name>
    <dbReference type="NCBI Taxonomy" id="180230"/>
    <lineage>
        <taxon>Viruses</taxon>
        <taxon>Duplodnaviria</taxon>
        <taxon>Heunggongvirae</taxon>
        <taxon>Peploviricota</taxon>
        <taxon>Herviviricetes</taxon>
        <taxon>Herpesvirales</taxon>
        <taxon>Alloherpesviridae</taxon>
        <taxon>Cyvirus</taxon>
        <taxon>Cyvirus cyprinidallo3</taxon>
    </lineage>
</organism>
<evidence type="ECO:0000313" key="8">
    <source>
        <dbReference type="Proteomes" id="UP000160099"/>
    </source>
</evidence>
<evidence type="ECO:0000313" key="9">
    <source>
        <dbReference type="Proteomes" id="UP000169752"/>
    </source>
</evidence>
<dbReference type="Proteomes" id="UP000160099">
    <property type="component" value="Segment"/>
</dbReference>
<dbReference type="EMBL" id="KP343683">
    <property type="protein sequence ID" value="AJP55614.1"/>
    <property type="molecule type" value="Genomic_DNA"/>
</dbReference>
<evidence type="ECO:0000313" key="7">
    <source>
        <dbReference type="Proteomes" id="UP000156776"/>
    </source>
</evidence>
<dbReference type="EMBL" id="KP343684">
    <property type="protein sequence ID" value="AJP55769.1"/>
    <property type="molecule type" value="Genomic_DNA"/>
</dbReference>
<dbReference type="OrthoDB" id="32663at10239"/>
<proteinExistence type="predicted"/>
<reference evidence="5 6" key="4">
    <citation type="journal article" date="2009" name="J. Virol.">
        <title>The major portal of entry of koi herpesvirus in Cyprinus carpio is the skin.</title>
        <authorList>
            <person name="Costes B."/>
            <person name="Raj V.S."/>
            <person name="Michel B."/>
            <person name="Fournier G."/>
            <person name="Thirion M."/>
            <person name="Gillet L."/>
            <person name="Mast J."/>
            <person name="Lieffrig F."/>
            <person name="Bremont M."/>
            <person name="Vanderplasschen A."/>
        </authorList>
    </citation>
    <scope>NUCLEOTIDE SEQUENCE [LARGE SCALE GENOMIC DNA]</scope>
    <source>
        <strain evidence="3">FL</strain>
    </source>
</reference>
<name>A3QTT6_CYHV3</name>
<sequence length="186" mass="20398">MKDTRVMAAAMVVVMVAATVEAIQPDKCIILWARSEFGSDCLTPCDDVDRGGYVCSVRSWSFLSWMGSKLGIQTEAYAYEPCAIHDIDPQPGYQNGTWVRCEPNNVGCVMRTVSRRRCRTEPAFGFSLYISVLRAGWSCQLDTPAFLDAPSPSGERPCALNGTHAVFTVDDAACSEFMGSKRCDSI</sequence>
<accession>A3QTT6</accession>
<reference evidence="2 8" key="6">
    <citation type="journal article" date="2015" name="Vet. Microbiol.">
        <title>Whole-genome sequence of a novel Chinese cyprinid herpesvirus 3 isolate reveals the existence of a distinct European genotype in East Asia.</title>
        <authorList>
            <person name="Li W."/>
            <person name="Lee X."/>
            <person name="Weng S."/>
            <person name="He J."/>
            <person name="Dong C."/>
        </authorList>
    </citation>
    <scope>NUCLEOTIDE SEQUENCE [LARGE SCALE GENOMIC DNA]</scope>
    <source>
        <strain evidence="2">KHV-GZ11</strain>
    </source>
</reference>
<evidence type="ECO:0000313" key="5">
    <source>
        <dbReference type="Proteomes" id="UP000128453"/>
    </source>
</evidence>
<reference evidence="7 9" key="1">
    <citation type="journal article" date="2007" name="J. Virol.">
        <title>Genome sequences of three koi herpesvirus isolates representing the expanding distribution of an emerging disease threatening koi and common carp worldwide.</title>
        <authorList>
            <person name="Aoki T."/>
            <person name="Hirono I."/>
            <person name="Kurokawa K."/>
            <person name="Fukuda H."/>
            <person name="Nahary R."/>
            <person name="Eldar A."/>
            <person name="Davison A.J."/>
            <person name="Waltzek T.B."/>
            <person name="Bercovier H."/>
            <person name="Hedrick R.P."/>
        </authorList>
    </citation>
    <scope>NUCLEOTIDE SEQUENCE [LARGE SCALE GENOMIC DNA]</scope>
    <source>
        <strain evidence="1 7">KHV-U</strain>
        <strain evidence="4">TUMST1</strain>
    </source>
</reference>
<evidence type="ECO:0000313" key="1">
    <source>
        <dbReference type="EMBL" id="ABG42954.1"/>
    </source>
</evidence>
<dbReference type="Proteomes" id="UP000128453">
    <property type="component" value="Segment"/>
</dbReference>
<dbReference type="Proteomes" id="UP000169752">
    <property type="component" value="Segment"/>
</dbReference>
<reference evidence="5 6" key="5">
    <citation type="journal article" date="2015" name="PLoS Pathog.">
        <title>Rational development of an attenuated recombinant cyprinid herpesvirus 3 vaccine using prokaryotic mutagenesis and in vivo bioluminescent imaging.</title>
        <authorList>
            <person name="Boutier M."/>
            <person name="Ronsmans M."/>
            <person name="Ouyang P."/>
            <person name="Fournier G."/>
            <person name="Reschner A."/>
            <person name="Rakus K."/>
            <person name="Wilkie G.S."/>
            <person name="Farnir F."/>
            <person name="Bayrou C."/>
            <person name="Lieffrig F."/>
            <person name="Li H."/>
            <person name="Desmecht D."/>
            <person name="Davison A.J."/>
            <person name="Vanderplasschen A."/>
        </authorList>
    </citation>
    <scope>NUCLEOTIDE SEQUENCE [LARGE SCALE GENOMIC DNA]</scope>
    <source>
        <strain evidence="3">FL</strain>
    </source>
</reference>
<gene>
    <name evidence="2" type="ORF">CyHV3-GZ_ORF127R</name>
    <name evidence="1" type="ORF">CyHV3_ORF127</name>
    <name evidence="4" type="ORF">KHVJ136</name>
</gene>